<name>A0A9Q1E9G1_SYNKA</name>
<feature type="region of interest" description="Disordered" evidence="1">
    <location>
        <begin position="95"/>
        <end position="115"/>
    </location>
</feature>
<reference evidence="2" key="1">
    <citation type="journal article" date="2023" name="Science">
        <title>Genome structures resolve the early diversification of teleost fishes.</title>
        <authorList>
            <person name="Parey E."/>
            <person name="Louis A."/>
            <person name="Montfort J."/>
            <person name="Bouchez O."/>
            <person name="Roques C."/>
            <person name="Iampietro C."/>
            <person name="Lluch J."/>
            <person name="Castinel A."/>
            <person name="Donnadieu C."/>
            <person name="Desvignes T."/>
            <person name="Floi Bucao C."/>
            <person name="Jouanno E."/>
            <person name="Wen M."/>
            <person name="Mejri S."/>
            <person name="Dirks R."/>
            <person name="Jansen H."/>
            <person name="Henkel C."/>
            <person name="Chen W.J."/>
            <person name="Zahm M."/>
            <person name="Cabau C."/>
            <person name="Klopp C."/>
            <person name="Thompson A.W."/>
            <person name="Robinson-Rechavi M."/>
            <person name="Braasch I."/>
            <person name="Lecointre G."/>
            <person name="Bobe J."/>
            <person name="Postlethwait J.H."/>
            <person name="Berthelot C."/>
            <person name="Roest Crollius H."/>
            <person name="Guiguen Y."/>
        </authorList>
    </citation>
    <scope>NUCLEOTIDE SEQUENCE</scope>
    <source>
        <strain evidence="2">WJC10195</strain>
    </source>
</reference>
<protein>
    <submittedName>
        <fullName evidence="2">Uncharacterized protein</fullName>
    </submittedName>
</protein>
<feature type="compositionally biased region" description="Basic and acidic residues" evidence="1">
    <location>
        <begin position="54"/>
        <end position="68"/>
    </location>
</feature>
<accession>A0A9Q1E9G1</accession>
<dbReference type="Proteomes" id="UP001152622">
    <property type="component" value="Chromosome 21"/>
</dbReference>
<evidence type="ECO:0000313" key="3">
    <source>
        <dbReference type="Proteomes" id="UP001152622"/>
    </source>
</evidence>
<evidence type="ECO:0000256" key="1">
    <source>
        <dbReference type="SAM" id="MobiDB-lite"/>
    </source>
</evidence>
<evidence type="ECO:0000313" key="2">
    <source>
        <dbReference type="EMBL" id="KAJ8334676.1"/>
    </source>
</evidence>
<keyword evidence="3" id="KW-1185">Reference proteome</keyword>
<dbReference type="EMBL" id="JAINUF010000021">
    <property type="protein sequence ID" value="KAJ8334676.1"/>
    <property type="molecule type" value="Genomic_DNA"/>
</dbReference>
<proteinExistence type="predicted"/>
<organism evidence="2 3">
    <name type="scientific">Synaphobranchus kaupii</name>
    <name type="common">Kaup's arrowtooth eel</name>
    <dbReference type="NCBI Taxonomy" id="118154"/>
    <lineage>
        <taxon>Eukaryota</taxon>
        <taxon>Metazoa</taxon>
        <taxon>Chordata</taxon>
        <taxon>Craniata</taxon>
        <taxon>Vertebrata</taxon>
        <taxon>Euteleostomi</taxon>
        <taxon>Actinopterygii</taxon>
        <taxon>Neopterygii</taxon>
        <taxon>Teleostei</taxon>
        <taxon>Anguilliformes</taxon>
        <taxon>Synaphobranchidae</taxon>
        <taxon>Synaphobranchus</taxon>
    </lineage>
</organism>
<sequence>MVRRGWVWLKCNNVYTSSELNNLRTHSESLQVVLQEARRGQGRVEGCRINLRDAERDQESSIKERESPRQGSPLGHARDLFETWTSSSELRGSLLEPARDNVIPQPRRRRSDHSPPLVFCRRVIRARRASAKREVRSLNAAMSFSGGR</sequence>
<feature type="region of interest" description="Disordered" evidence="1">
    <location>
        <begin position="54"/>
        <end position="78"/>
    </location>
</feature>
<comment type="caution">
    <text evidence="2">The sequence shown here is derived from an EMBL/GenBank/DDBJ whole genome shotgun (WGS) entry which is preliminary data.</text>
</comment>
<gene>
    <name evidence="2" type="ORF">SKAU_G00403150</name>
</gene>
<dbReference type="AlphaFoldDB" id="A0A9Q1E9G1"/>